<dbReference type="EMBL" id="JACEEZ010008562">
    <property type="protein sequence ID" value="KAG0723174.1"/>
    <property type="molecule type" value="Genomic_DNA"/>
</dbReference>
<name>A0A8J4YHQ6_CHIOP</name>
<evidence type="ECO:0000313" key="1">
    <source>
        <dbReference type="EMBL" id="KAG0723174.1"/>
    </source>
</evidence>
<reference evidence="1" key="1">
    <citation type="submission" date="2020-07" db="EMBL/GenBank/DDBJ databases">
        <title>The High-quality genome of the commercially important snow crab, Chionoecetes opilio.</title>
        <authorList>
            <person name="Jeong J.-H."/>
            <person name="Ryu S."/>
        </authorList>
    </citation>
    <scope>NUCLEOTIDE SEQUENCE</scope>
    <source>
        <strain evidence="1">MADBK_172401_WGS</strain>
        <tissue evidence="1">Digestive gland</tissue>
    </source>
</reference>
<comment type="caution">
    <text evidence="1">The sequence shown here is derived from an EMBL/GenBank/DDBJ whole genome shotgun (WGS) entry which is preliminary data.</text>
</comment>
<keyword evidence="2" id="KW-1185">Reference proteome</keyword>
<gene>
    <name evidence="1" type="ORF">GWK47_043131</name>
</gene>
<dbReference type="AlphaFoldDB" id="A0A8J4YHQ6"/>
<dbReference type="Proteomes" id="UP000770661">
    <property type="component" value="Unassembled WGS sequence"/>
</dbReference>
<organism evidence="1 2">
    <name type="scientific">Chionoecetes opilio</name>
    <name type="common">Atlantic snow crab</name>
    <name type="synonym">Cancer opilio</name>
    <dbReference type="NCBI Taxonomy" id="41210"/>
    <lineage>
        <taxon>Eukaryota</taxon>
        <taxon>Metazoa</taxon>
        <taxon>Ecdysozoa</taxon>
        <taxon>Arthropoda</taxon>
        <taxon>Crustacea</taxon>
        <taxon>Multicrustacea</taxon>
        <taxon>Malacostraca</taxon>
        <taxon>Eumalacostraca</taxon>
        <taxon>Eucarida</taxon>
        <taxon>Decapoda</taxon>
        <taxon>Pleocyemata</taxon>
        <taxon>Brachyura</taxon>
        <taxon>Eubrachyura</taxon>
        <taxon>Majoidea</taxon>
        <taxon>Majidae</taxon>
        <taxon>Chionoecetes</taxon>
    </lineage>
</organism>
<accession>A0A8J4YHQ6</accession>
<protein>
    <submittedName>
        <fullName evidence="1">Uncharacterized protein</fullName>
    </submittedName>
</protein>
<evidence type="ECO:0000313" key="2">
    <source>
        <dbReference type="Proteomes" id="UP000770661"/>
    </source>
</evidence>
<proteinExistence type="predicted"/>
<sequence length="102" mass="11566">MGLRGFLAERDGGNTEDLVEFFATNDTASKLKERRLAFLKEALMSKNHPREDYEELLHLPTCSSVVKVQPNHSAVRELSINPGWMAKAIYSLKLQMLKSSCR</sequence>